<dbReference type="Proteomes" id="UP001583172">
    <property type="component" value="Unassembled WGS sequence"/>
</dbReference>
<accession>A0ABR3VDD7</accession>
<organism evidence="1 2">
    <name type="scientific">Humicola insolens</name>
    <name type="common">Soft-rot fungus</name>
    <dbReference type="NCBI Taxonomy" id="85995"/>
    <lineage>
        <taxon>Eukaryota</taxon>
        <taxon>Fungi</taxon>
        <taxon>Dikarya</taxon>
        <taxon>Ascomycota</taxon>
        <taxon>Pezizomycotina</taxon>
        <taxon>Sordariomycetes</taxon>
        <taxon>Sordariomycetidae</taxon>
        <taxon>Sordariales</taxon>
        <taxon>Chaetomiaceae</taxon>
        <taxon>Mycothermus</taxon>
    </lineage>
</organism>
<proteinExistence type="predicted"/>
<name>A0ABR3VDD7_HUMIN</name>
<evidence type="ECO:0000313" key="2">
    <source>
        <dbReference type="Proteomes" id="UP001583172"/>
    </source>
</evidence>
<protein>
    <submittedName>
        <fullName evidence="1">Uncharacterized protein</fullName>
    </submittedName>
</protein>
<gene>
    <name evidence="1" type="ORF">VTJ49DRAFT_1050</name>
</gene>
<evidence type="ECO:0000313" key="1">
    <source>
        <dbReference type="EMBL" id="KAL1839864.1"/>
    </source>
</evidence>
<reference evidence="1 2" key="1">
    <citation type="journal article" date="2024" name="Commun. Biol.">
        <title>Comparative genomic analysis of thermophilic fungi reveals convergent evolutionary adaptations and gene losses.</title>
        <authorList>
            <person name="Steindorff A.S."/>
            <person name="Aguilar-Pontes M.V."/>
            <person name="Robinson A.J."/>
            <person name="Andreopoulos B."/>
            <person name="LaButti K."/>
            <person name="Kuo A."/>
            <person name="Mondo S."/>
            <person name="Riley R."/>
            <person name="Otillar R."/>
            <person name="Haridas S."/>
            <person name="Lipzen A."/>
            <person name="Grimwood J."/>
            <person name="Schmutz J."/>
            <person name="Clum A."/>
            <person name="Reid I.D."/>
            <person name="Moisan M.C."/>
            <person name="Butler G."/>
            <person name="Nguyen T.T.M."/>
            <person name="Dewar K."/>
            <person name="Conant G."/>
            <person name="Drula E."/>
            <person name="Henrissat B."/>
            <person name="Hansel C."/>
            <person name="Singer S."/>
            <person name="Hutchinson M.I."/>
            <person name="de Vries R.P."/>
            <person name="Natvig D.O."/>
            <person name="Powell A.J."/>
            <person name="Tsang A."/>
            <person name="Grigoriev I.V."/>
        </authorList>
    </citation>
    <scope>NUCLEOTIDE SEQUENCE [LARGE SCALE GENOMIC DNA]</scope>
    <source>
        <strain evidence="1 2">CBS 620.91</strain>
    </source>
</reference>
<keyword evidence="2" id="KW-1185">Reference proteome</keyword>
<sequence length="68" mass="7514">MTCPFLRPMTGGRGLGRCRQHMGNIRHTGNPDPGRPRITVGRDLHVIGFVLPAPPLLLNWFSLPQAKS</sequence>
<dbReference type="EMBL" id="JAZGSY010000137">
    <property type="protein sequence ID" value="KAL1839864.1"/>
    <property type="molecule type" value="Genomic_DNA"/>
</dbReference>
<comment type="caution">
    <text evidence="1">The sequence shown here is derived from an EMBL/GenBank/DDBJ whole genome shotgun (WGS) entry which is preliminary data.</text>
</comment>